<organism evidence="1 2">
    <name type="scientific">Splendidivirga corallicola</name>
    <dbReference type="NCBI Taxonomy" id="3051826"/>
    <lineage>
        <taxon>Bacteria</taxon>
        <taxon>Pseudomonadati</taxon>
        <taxon>Bacteroidota</taxon>
        <taxon>Cytophagia</taxon>
        <taxon>Cytophagales</taxon>
        <taxon>Splendidivirgaceae</taxon>
        <taxon>Splendidivirga</taxon>
    </lineage>
</organism>
<accession>A0ABT8KV01</accession>
<dbReference type="InterPro" id="IPR023296">
    <property type="entry name" value="Glyco_hydro_beta-prop_sf"/>
</dbReference>
<keyword evidence="2" id="KW-1185">Reference proteome</keyword>
<evidence type="ECO:0000313" key="1">
    <source>
        <dbReference type="EMBL" id="MDN5204208.1"/>
    </source>
</evidence>
<dbReference type="EMBL" id="JAUJEA010000010">
    <property type="protein sequence ID" value="MDN5204208.1"/>
    <property type="molecule type" value="Genomic_DNA"/>
</dbReference>
<reference evidence="1" key="1">
    <citation type="submission" date="2023-06" db="EMBL/GenBank/DDBJ databases">
        <title>Genomic of Parafulvivirga corallium.</title>
        <authorList>
            <person name="Wang G."/>
        </authorList>
    </citation>
    <scope>NUCLEOTIDE SEQUENCE</scope>
    <source>
        <strain evidence="1">BMA10</strain>
    </source>
</reference>
<comment type="caution">
    <text evidence="1">The sequence shown here is derived from an EMBL/GenBank/DDBJ whole genome shotgun (WGS) entry which is preliminary data.</text>
</comment>
<evidence type="ECO:0000313" key="2">
    <source>
        <dbReference type="Proteomes" id="UP001172082"/>
    </source>
</evidence>
<evidence type="ECO:0008006" key="3">
    <source>
        <dbReference type="Google" id="ProtNLM"/>
    </source>
</evidence>
<dbReference type="Proteomes" id="UP001172082">
    <property type="component" value="Unassembled WGS sequence"/>
</dbReference>
<proteinExistence type="predicted"/>
<sequence length="330" mass="37116">MKIQTNRFLILAVIISLVAISHAINAQSDRKLKPVIDGDWWSVGDNPDLGELTGDRQQPVDFGVWQAEDGTWQLWSCIRGTKDPGKTRLFHGWEGQQITDSIWVPKGVKMRADPTVGETSGGLQAPHVIREGDIWIMFYGDWSSICMATSKDGKIFKRVIQDNMERVTAMFSDGAGQNTRDAMVIKIGDTYYNYYTSGAGLWGEQAHKTDGAVYCRTSKDLVHWSDRIVVSRAGSITGRGWGAHECPHVVHVEGYYYLFRTQAYGKNNITTVYRSKDPLDFGIDTDEGYFVNRLPVAAPELILYKGQWFIAALNPDLDGIRMAKLRWAVE</sequence>
<protein>
    <recommendedName>
        <fullName evidence="3">Glycosyl hydrolases family 43</fullName>
    </recommendedName>
</protein>
<dbReference type="SUPFAM" id="SSF75005">
    <property type="entry name" value="Arabinanase/levansucrase/invertase"/>
    <property type="match status" value="1"/>
</dbReference>
<dbReference type="RefSeq" id="WP_346754232.1">
    <property type="nucleotide sequence ID" value="NZ_JAUJEA010000010.1"/>
</dbReference>
<gene>
    <name evidence="1" type="ORF">QQ008_22640</name>
</gene>
<name>A0ABT8KV01_9BACT</name>
<dbReference type="Gene3D" id="2.115.10.20">
    <property type="entry name" value="Glycosyl hydrolase domain, family 43"/>
    <property type="match status" value="2"/>
</dbReference>